<sequence>MRIRKKPARVQVSPGSTSTLYLGLGLAAYTQSGKQGEAQGRRRREWLQAQLFDIAINYNQLNTSNGGVSVLGLIESSQWHLVALRTPADTACADTGQLFLLNCLPRLGSSKLRSSRRRVAGWHASQGGTRFGQPQHIANMYIVVTIRVAASDAQKRGAALK</sequence>
<dbReference type="AlphaFoldDB" id="A0A166BMD9"/>
<keyword evidence="2" id="KW-1185">Reference proteome</keyword>
<dbReference type="EMBL" id="KV417642">
    <property type="protein sequence ID" value="KZP12792.1"/>
    <property type="molecule type" value="Genomic_DNA"/>
</dbReference>
<protein>
    <submittedName>
        <fullName evidence="1">Uncharacterized protein</fullName>
    </submittedName>
</protein>
<accession>A0A166BMD9</accession>
<name>A0A166BMD9_9AGAM</name>
<evidence type="ECO:0000313" key="2">
    <source>
        <dbReference type="Proteomes" id="UP000076532"/>
    </source>
</evidence>
<gene>
    <name evidence="1" type="ORF">FIBSPDRAFT_897918</name>
</gene>
<evidence type="ECO:0000313" key="1">
    <source>
        <dbReference type="EMBL" id="KZP12792.1"/>
    </source>
</evidence>
<reference evidence="1 2" key="1">
    <citation type="journal article" date="2016" name="Mol. Biol. Evol.">
        <title>Comparative Genomics of Early-Diverging Mushroom-Forming Fungi Provides Insights into the Origins of Lignocellulose Decay Capabilities.</title>
        <authorList>
            <person name="Nagy L.G."/>
            <person name="Riley R."/>
            <person name="Tritt A."/>
            <person name="Adam C."/>
            <person name="Daum C."/>
            <person name="Floudas D."/>
            <person name="Sun H."/>
            <person name="Yadav J.S."/>
            <person name="Pangilinan J."/>
            <person name="Larsson K.H."/>
            <person name="Matsuura K."/>
            <person name="Barry K."/>
            <person name="Labutti K."/>
            <person name="Kuo R."/>
            <person name="Ohm R.A."/>
            <person name="Bhattacharya S.S."/>
            <person name="Shirouzu T."/>
            <person name="Yoshinaga Y."/>
            <person name="Martin F.M."/>
            <person name="Grigoriev I.V."/>
            <person name="Hibbett D.S."/>
        </authorList>
    </citation>
    <scope>NUCLEOTIDE SEQUENCE [LARGE SCALE GENOMIC DNA]</scope>
    <source>
        <strain evidence="1 2">CBS 109695</strain>
    </source>
</reference>
<proteinExistence type="predicted"/>
<dbReference type="Proteomes" id="UP000076532">
    <property type="component" value="Unassembled WGS sequence"/>
</dbReference>
<organism evidence="1 2">
    <name type="scientific">Athelia psychrophila</name>
    <dbReference type="NCBI Taxonomy" id="1759441"/>
    <lineage>
        <taxon>Eukaryota</taxon>
        <taxon>Fungi</taxon>
        <taxon>Dikarya</taxon>
        <taxon>Basidiomycota</taxon>
        <taxon>Agaricomycotina</taxon>
        <taxon>Agaricomycetes</taxon>
        <taxon>Agaricomycetidae</taxon>
        <taxon>Atheliales</taxon>
        <taxon>Atheliaceae</taxon>
        <taxon>Athelia</taxon>
    </lineage>
</organism>